<dbReference type="AlphaFoldDB" id="A0A9Q1GZ60"/>
<evidence type="ECO:0000313" key="2">
    <source>
        <dbReference type="Proteomes" id="UP001153076"/>
    </source>
</evidence>
<dbReference type="Proteomes" id="UP001153076">
    <property type="component" value="Unassembled WGS sequence"/>
</dbReference>
<name>A0A9Q1GZ60_9CARY</name>
<organism evidence="1 2">
    <name type="scientific">Carnegiea gigantea</name>
    <dbReference type="NCBI Taxonomy" id="171969"/>
    <lineage>
        <taxon>Eukaryota</taxon>
        <taxon>Viridiplantae</taxon>
        <taxon>Streptophyta</taxon>
        <taxon>Embryophyta</taxon>
        <taxon>Tracheophyta</taxon>
        <taxon>Spermatophyta</taxon>
        <taxon>Magnoliopsida</taxon>
        <taxon>eudicotyledons</taxon>
        <taxon>Gunneridae</taxon>
        <taxon>Pentapetalae</taxon>
        <taxon>Caryophyllales</taxon>
        <taxon>Cactineae</taxon>
        <taxon>Cactaceae</taxon>
        <taxon>Cactoideae</taxon>
        <taxon>Echinocereeae</taxon>
        <taxon>Carnegiea</taxon>
    </lineage>
</organism>
<keyword evidence="2" id="KW-1185">Reference proteome</keyword>
<accession>A0A9Q1GZ60</accession>
<reference evidence="1" key="1">
    <citation type="submission" date="2022-04" db="EMBL/GenBank/DDBJ databases">
        <title>Carnegiea gigantea Genome sequencing and assembly v2.</title>
        <authorList>
            <person name="Copetti D."/>
            <person name="Sanderson M.J."/>
            <person name="Burquez A."/>
            <person name="Wojciechowski M.F."/>
        </authorList>
    </citation>
    <scope>NUCLEOTIDE SEQUENCE</scope>
    <source>
        <strain evidence="1">SGP5-SGP5p</strain>
        <tissue evidence="1">Aerial part</tissue>
    </source>
</reference>
<gene>
    <name evidence="1" type="ORF">Cgig2_011491</name>
</gene>
<comment type="caution">
    <text evidence="1">The sequence shown here is derived from an EMBL/GenBank/DDBJ whole genome shotgun (WGS) entry which is preliminary data.</text>
</comment>
<protein>
    <submittedName>
        <fullName evidence="1">Uncharacterized protein</fullName>
    </submittedName>
</protein>
<sequence length="194" mass="21661">MHNRLQLESHLHNGRQPWKLMEAKSVLFDSDCSSTLSVQAAMEGRSQSFGSPTSNSRICCPKCKVATELKYSISRSEKNFLRPYYASLKCGGFVCWAEQEGRGDSMGSHERGSINRGRQRVVGGPQGSVIIDLNDIIQLKEEVSCVKGEVVEMRSEIRSLLGKIYEAIKIVSAGLILYYLEMDALLHHIIPNNI</sequence>
<proteinExistence type="predicted"/>
<evidence type="ECO:0000313" key="1">
    <source>
        <dbReference type="EMBL" id="KAJ8428127.1"/>
    </source>
</evidence>
<dbReference type="EMBL" id="JAKOGI010001048">
    <property type="protein sequence ID" value="KAJ8428127.1"/>
    <property type="molecule type" value="Genomic_DNA"/>
</dbReference>